<keyword evidence="1" id="KW-0812">Transmembrane</keyword>
<keyword evidence="1" id="KW-0472">Membrane</keyword>
<name>A0A098TNF6_9CYAN</name>
<feature type="transmembrane region" description="Helical" evidence="1">
    <location>
        <begin position="12"/>
        <end position="38"/>
    </location>
</feature>
<sequence length="113" mass="12780">MQPVMFKVFGYLFGVWLNAAGVGALATLVYYPVLYTWVTQGSVCSSVQTYRQCAGLAWLQFAIWLLLPIAILLTIALIWSLVKTFKKTCHLHRRTVRSPHCAGGHLADHCRWQ</sequence>
<comment type="caution">
    <text evidence="2">The sequence shown here is derived from an EMBL/GenBank/DDBJ whole genome shotgun (WGS) entry which is preliminary data.</text>
</comment>
<protein>
    <submittedName>
        <fullName evidence="2">Uncharacterized protein</fullName>
    </submittedName>
</protein>
<dbReference type="Proteomes" id="UP000030170">
    <property type="component" value="Unassembled WGS sequence"/>
</dbReference>
<dbReference type="RefSeq" id="WP_036530431.1">
    <property type="nucleotide sequence ID" value="NZ_JJML01000002.1"/>
</dbReference>
<evidence type="ECO:0000313" key="3">
    <source>
        <dbReference type="Proteomes" id="UP000030170"/>
    </source>
</evidence>
<gene>
    <name evidence="2" type="ORF">DO97_05655</name>
</gene>
<proteinExistence type="predicted"/>
<organism evidence="2 3">
    <name type="scientific">Neosynechococcus sphagnicola sy1</name>
    <dbReference type="NCBI Taxonomy" id="1497020"/>
    <lineage>
        <taxon>Bacteria</taxon>
        <taxon>Bacillati</taxon>
        <taxon>Cyanobacteriota</taxon>
        <taxon>Cyanophyceae</taxon>
        <taxon>Neosynechococcales</taxon>
        <taxon>Neosynechococcaceae</taxon>
        <taxon>Neosynechococcus</taxon>
    </lineage>
</organism>
<dbReference type="EMBL" id="JJML01000002">
    <property type="protein sequence ID" value="KGF73860.1"/>
    <property type="molecule type" value="Genomic_DNA"/>
</dbReference>
<keyword evidence="3" id="KW-1185">Reference proteome</keyword>
<accession>A0A098TNF6</accession>
<keyword evidence="1" id="KW-1133">Transmembrane helix</keyword>
<evidence type="ECO:0000256" key="1">
    <source>
        <dbReference type="SAM" id="Phobius"/>
    </source>
</evidence>
<evidence type="ECO:0000313" key="2">
    <source>
        <dbReference type="EMBL" id="KGF73860.1"/>
    </source>
</evidence>
<reference evidence="2 3" key="1">
    <citation type="journal article" date="2014" name="Mol. Ecol.">
        <title>Evolution of Synechococcus.</title>
        <authorList>
            <person name="Dvorak P."/>
            <person name="Casamatta D."/>
            <person name="Hasler P."/>
            <person name="Poulickova A."/>
            <person name="Ondrej V."/>
            <person name="Sanges R."/>
        </authorList>
    </citation>
    <scope>NUCLEOTIDE SEQUENCE [LARGE SCALE GENOMIC DNA]</scope>
    <source>
        <strain evidence="2 3">CAUP A 1101</strain>
    </source>
</reference>
<feature type="transmembrane region" description="Helical" evidence="1">
    <location>
        <begin position="58"/>
        <end position="82"/>
    </location>
</feature>
<dbReference type="AlphaFoldDB" id="A0A098TNF6"/>